<name>A0A699UMG9_TANCI</name>
<protein>
    <submittedName>
        <fullName evidence="2">Uncharacterized protein</fullName>
    </submittedName>
</protein>
<dbReference type="EMBL" id="BKCJ011347435">
    <property type="protein sequence ID" value="GFD23780.1"/>
    <property type="molecule type" value="Genomic_DNA"/>
</dbReference>
<dbReference type="AlphaFoldDB" id="A0A699UMG9"/>
<feature type="region of interest" description="Disordered" evidence="1">
    <location>
        <begin position="1"/>
        <end position="89"/>
    </location>
</feature>
<feature type="non-terminal residue" evidence="2">
    <location>
        <position position="1"/>
    </location>
</feature>
<feature type="compositionally biased region" description="Acidic residues" evidence="1">
    <location>
        <begin position="27"/>
        <end position="49"/>
    </location>
</feature>
<evidence type="ECO:0000256" key="1">
    <source>
        <dbReference type="SAM" id="MobiDB-lite"/>
    </source>
</evidence>
<accession>A0A699UMG9</accession>
<proteinExistence type="predicted"/>
<sequence>QHGGSSTDEGTGSKPGVLDEEIAKLDEQEDTESGEGDVEETESDEESTDEETKEKEEESFDLILKTPEDSEDDGNGEEDQGLRVSEGQRLIEEEEVDEIYRDVDINQGQGLQVSQDIKDSHVTITPIKPDGQQKSSLVSSCTSIHDPANDGGRPRGSS</sequence>
<feature type="region of interest" description="Disordered" evidence="1">
    <location>
        <begin position="124"/>
        <end position="158"/>
    </location>
</feature>
<feature type="compositionally biased region" description="Polar residues" evidence="1">
    <location>
        <begin position="1"/>
        <end position="10"/>
    </location>
</feature>
<feature type="compositionally biased region" description="Polar residues" evidence="1">
    <location>
        <begin position="132"/>
        <end position="143"/>
    </location>
</feature>
<evidence type="ECO:0000313" key="2">
    <source>
        <dbReference type="EMBL" id="GFD23780.1"/>
    </source>
</evidence>
<organism evidence="2">
    <name type="scientific">Tanacetum cinerariifolium</name>
    <name type="common">Dalmatian daisy</name>
    <name type="synonym">Chrysanthemum cinerariifolium</name>
    <dbReference type="NCBI Taxonomy" id="118510"/>
    <lineage>
        <taxon>Eukaryota</taxon>
        <taxon>Viridiplantae</taxon>
        <taxon>Streptophyta</taxon>
        <taxon>Embryophyta</taxon>
        <taxon>Tracheophyta</taxon>
        <taxon>Spermatophyta</taxon>
        <taxon>Magnoliopsida</taxon>
        <taxon>eudicotyledons</taxon>
        <taxon>Gunneridae</taxon>
        <taxon>Pentapetalae</taxon>
        <taxon>asterids</taxon>
        <taxon>campanulids</taxon>
        <taxon>Asterales</taxon>
        <taxon>Asteraceae</taxon>
        <taxon>Asteroideae</taxon>
        <taxon>Anthemideae</taxon>
        <taxon>Anthemidinae</taxon>
        <taxon>Tanacetum</taxon>
    </lineage>
</organism>
<feature type="non-terminal residue" evidence="2">
    <location>
        <position position="158"/>
    </location>
</feature>
<gene>
    <name evidence="2" type="ORF">Tci_895749</name>
</gene>
<feature type="compositionally biased region" description="Acidic residues" evidence="1">
    <location>
        <begin position="69"/>
        <end position="79"/>
    </location>
</feature>
<reference evidence="2" key="1">
    <citation type="journal article" date="2019" name="Sci. Rep.">
        <title>Draft genome of Tanacetum cinerariifolium, the natural source of mosquito coil.</title>
        <authorList>
            <person name="Yamashiro T."/>
            <person name="Shiraishi A."/>
            <person name="Satake H."/>
            <person name="Nakayama K."/>
        </authorList>
    </citation>
    <scope>NUCLEOTIDE SEQUENCE</scope>
</reference>
<comment type="caution">
    <text evidence="2">The sequence shown here is derived from an EMBL/GenBank/DDBJ whole genome shotgun (WGS) entry which is preliminary data.</text>
</comment>